<reference evidence="2 3" key="1">
    <citation type="submission" date="2015-01" db="EMBL/GenBank/DDBJ databases">
        <title>Deinococcus soli/N5/whole genome sequencing.</title>
        <authorList>
            <person name="Kim M.K."/>
            <person name="Srinivasan S."/>
            <person name="Lee J.-J."/>
        </authorList>
    </citation>
    <scope>NUCLEOTIDE SEQUENCE [LARGE SCALE GENOMIC DNA]</scope>
    <source>
        <strain evidence="2 3">N5</strain>
    </source>
</reference>
<dbReference type="Proteomes" id="UP000034024">
    <property type="component" value="Chromosome"/>
</dbReference>
<protein>
    <submittedName>
        <fullName evidence="2">Uncharacterized protein</fullName>
    </submittedName>
</protein>
<name>A0A0F7JQF6_9DEIO</name>
<dbReference type="EMBL" id="CP011389">
    <property type="protein sequence ID" value="AKH18017.1"/>
    <property type="molecule type" value="Genomic_DNA"/>
</dbReference>
<keyword evidence="3" id="KW-1185">Reference proteome</keyword>
<organism evidence="2 3">
    <name type="scientific">Deinococcus soli</name>
    <name type="common">ex Cha et al. 2016</name>
    <dbReference type="NCBI Taxonomy" id="1309411"/>
    <lineage>
        <taxon>Bacteria</taxon>
        <taxon>Thermotogati</taxon>
        <taxon>Deinococcota</taxon>
        <taxon>Deinococci</taxon>
        <taxon>Deinococcales</taxon>
        <taxon>Deinococcaceae</taxon>
        <taxon>Deinococcus</taxon>
    </lineage>
</organism>
<dbReference type="PATRIC" id="fig|1309411.5.peg.2939"/>
<evidence type="ECO:0000256" key="1">
    <source>
        <dbReference type="SAM" id="MobiDB-lite"/>
    </source>
</evidence>
<feature type="region of interest" description="Disordered" evidence="1">
    <location>
        <begin position="54"/>
        <end position="133"/>
    </location>
</feature>
<gene>
    <name evidence="2" type="ORF">SY84_14435</name>
</gene>
<evidence type="ECO:0000313" key="2">
    <source>
        <dbReference type="EMBL" id="AKH18017.1"/>
    </source>
</evidence>
<feature type="compositionally biased region" description="Low complexity" evidence="1">
    <location>
        <begin position="95"/>
        <end position="106"/>
    </location>
</feature>
<sequence>MTGPRKTSAAPKDPAVEAEFLRKTVLGILSVLETKGLLSTQEVDGILRAARAAATPPPTPRLGGPAATAQWTRPGQPHQPMDRSGPVAIPNVLRAAPAGAASSDAPTEASAQQETPEEPGAAQKPPVMDFDLQ</sequence>
<proteinExistence type="predicted"/>
<evidence type="ECO:0000313" key="3">
    <source>
        <dbReference type="Proteomes" id="UP000034024"/>
    </source>
</evidence>
<dbReference type="KEGG" id="dch:SY84_14435"/>
<dbReference type="OrthoDB" id="70518at2"/>
<dbReference type="AlphaFoldDB" id="A0A0F7JQF6"/>
<accession>A0A0F7JQF6</accession>
<dbReference type="RefSeq" id="WP_046844584.1">
    <property type="nucleotide sequence ID" value="NZ_CP011389.1"/>
</dbReference>